<gene>
    <name evidence="1" type="ORF">PF327_04885</name>
</gene>
<proteinExistence type="predicted"/>
<accession>A0ABT7QR32</accession>
<dbReference type="RefSeq" id="WP_289401548.1">
    <property type="nucleotide sequence ID" value="NZ_JAQIBC010000002.1"/>
</dbReference>
<evidence type="ECO:0000313" key="1">
    <source>
        <dbReference type="EMBL" id="MDM5263526.1"/>
    </source>
</evidence>
<sequence>MTLEEIEFELELAGLSREQQVKLLSFVKMNGFDAKTLDKKLQLMGYEAIFSIYDVEDDQK</sequence>
<name>A0ABT7QR32_9BACT</name>
<protein>
    <submittedName>
        <fullName evidence="1">Uncharacterized protein</fullName>
    </submittedName>
</protein>
<dbReference type="Proteomes" id="UP001169066">
    <property type="component" value="Unassembled WGS sequence"/>
</dbReference>
<organism evidence="1 2">
    <name type="scientific">Sulfurovum xiamenensis</name>
    <dbReference type="NCBI Taxonomy" id="3019066"/>
    <lineage>
        <taxon>Bacteria</taxon>
        <taxon>Pseudomonadati</taxon>
        <taxon>Campylobacterota</taxon>
        <taxon>Epsilonproteobacteria</taxon>
        <taxon>Campylobacterales</taxon>
        <taxon>Sulfurovaceae</taxon>
        <taxon>Sulfurovum</taxon>
    </lineage>
</organism>
<keyword evidence="2" id="KW-1185">Reference proteome</keyword>
<dbReference type="EMBL" id="JAQIBC010000002">
    <property type="protein sequence ID" value="MDM5263526.1"/>
    <property type="molecule type" value="Genomic_DNA"/>
</dbReference>
<evidence type="ECO:0000313" key="2">
    <source>
        <dbReference type="Proteomes" id="UP001169066"/>
    </source>
</evidence>
<reference evidence="1" key="1">
    <citation type="submission" date="2023-01" db="EMBL/GenBank/DDBJ databases">
        <title>Sulfurovum sp. XTW-4 genome assembly.</title>
        <authorList>
            <person name="Wang J."/>
        </authorList>
    </citation>
    <scope>NUCLEOTIDE SEQUENCE</scope>
    <source>
        <strain evidence="1">XTW-4</strain>
    </source>
</reference>
<comment type="caution">
    <text evidence="1">The sequence shown here is derived from an EMBL/GenBank/DDBJ whole genome shotgun (WGS) entry which is preliminary data.</text>
</comment>